<evidence type="ECO:0000313" key="2">
    <source>
        <dbReference type="Proteomes" id="UP000287166"/>
    </source>
</evidence>
<sequence length="235" mass="26350">MADVNPSVNPAFNPDTALLGRLRSDPSSWEELVSFSPIDSSDAESDSNLSNRMQAMLALHADHFHCPDPELGPPREDEALVAYLLSQEIRLHQHFDGMRPALNLACFLMARYRKPAYVWAVWAAKNSGPYDVFVCVDILYLYYTAGGVNAARKYVEACTLEDVLEGAQQGGAWEGWWSHTVDAHGGDVAEAFRVEQTSLLQRIDRDRRTLSDEHVVRFISSPLRTDTKKWAALLL</sequence>
<proteinExistence type="predicted"/>
<dbReference type="EMBL" id="BFAD01000008">
    <property type="protein sequence ID" value="GBE85632.1"/>
    <property type="molecule type" value="Genomic_DNA"/>
</dbReference>
<dbReference type="OrthoDB" id="3254222at2759"/>
<dbReference type="AlphaFoldDB" id="A0A401GTT0"/>
<protein>
    <submittedName>
        <fullName evidence="1">Uncharacterized protein</fullName>
    </submittedName>
</protein>
<name>A0A401GTT0_9APHY</name>
<dbReference type="Proteomes" id="UP000287166">
    <property type="component" value="Unassembled WGS sequence"/>
</dbReference>
<gene>
    <name evidence="1" type="ORF">SCP_0801510</name>
</gene>
<organism evidence="1 2">
    <name type="scientific">Sparassis crispa</name>
    <dbReference type="NCBI Taxonomy" id="139825"/>
    <lineage>
        <taxon>Eukaryota</taxon>
        <taxon>Fungi</taxon>
        <taxon>Dikarya</taxon>
        <taxon>Basidiomycota</taxon>
        <taxon>Agaricomycotina</taxon>
        <taxon>Agaricomycetes</taxon>
        <taxon>Polyporales</taxon>
        <taxon>Sparassidaceae</taxon>
        <taxon>Sparassis</taxon>
    </lineage>
</organism>
<dbReference type="InParanoid" id="A0A401GTT0"/>
<accession>A0A401GTT0</accession>
<dbReference type="RefSeq" id="XP_027616545.1">
    <property type="nucleotide sequence ID" value="XM_027760744.1"/>
</dbReference>
<evidence type="ECO:0000313" key="1">
    <source>
        <dbReference type="EMBL" id="GBE85632.1"/>
    </source>
</evidence>
<comment type="caution">
    <text evidence="1">The sequence shown here is derived from an EMBL/GenBank/DDBJ whole genome shotgun (WGS) entry which is preliminary data.</text>
</comment>
<reference evidence="1 2" key="1">
    <citation type="journal article" date="2018" name="Sci. Rep.">
        <title>Genome sequence of the cauliflower mushroom Sparassis crispa (Hanabiratake) and its association with beneficial usage.</title>
        <authorList>
            <person name="Kiyama R."/>
            <person name="Furutani Y."/>
            <person name="Kawaguchi K."/>
            <person name="Nakanishi T."/>
        </authorList>
    </citation>
    <scope>NUCLEOTIDE SEQUENCE [LARGE SCALE GENOMIC DNA]</scope>
</reference>
<keyword evidence="2" id="KW-1185">Reference proteome</keyword>
<dbReference type="GeneID" id="38782549"/>